<gene>
    <name evidence="2" type="ORF">KIPB_012656</name>
</gene>
<dbReference type="InterPro" id="IPR012984">
    <property type="entry name" value="PROCT"/>
</dbReference>
<evidence type="ECO:0000259" key="1">
    <source>
        <dbReference type="Pfam" id="PF08084"/>
    </source>
</evidence>
<protein>
    <recommendedName>
        <fullName evidence="1">PROCT domain-containing protein</fullName>
    </recommendedName>
</protein>
<dbReference type="Proteomes" id="UP000265618">
    <property type="component" value="Unassembled WGS sequence"/>
</dbReference>
<evidence type="ECO:0000313" key="3">
    <source>
        <dbReference type="Proteomes" id="UP000265618"/>
    </source>
</evidence>
<keyword evidence="3" id="KW-1185">Reference proteome</keyword>
<accession>A0A9K3D7G4</accession>
<dbReference type="AlphaFoldDB" id="A0A9K3D7G4"/>
<feature type="non-terminal residue" evidence="2">
    <location>
        <position position="65"/>
    </location>
</feature>
<sequence length="65" mass="7631">GVFLVPDDCMWNYMFAQTRITPHMRYALTVDNPETYYAPVHHSKDFAAWLDENEDNFDLDADVFA</sequence>
<name>A0A9K3D7G4_9EUKA</name>
<reference evidence="2 3" key="1">
    <citation type="journal article" date="2018" name="PLoS ONE">
        <title>The draft genome of Kipferlia bialata reveals reductive genome evolution in fornicate parasites.</title>
        <authorList>
            <person name="Tanifuji G."/>
            <person name="Takabayashi S."/>
            <person name="Kume K."/>
            <person name="Takagi M."/>
            <person name="Nakayama T."/>
            <person name="Kamikawa R."/>
            <person name="Inagaki Y."/>
            <person name="Hashimoto T."/>
        </authorList>
    </citation>
    <scope>NUCLEOTIDE SEQUENCE [LARGE SCALE GENOMIC DNA]</scope>
    <source>
        <strain evidence="2">NY0173</strain>
    </source>
</reference>
<evidence type="ECO:0000313" key="2">
    <source>
        <dbReference type="EMBL" id="GIQ90017.1"/>
    </source>
</evidence>
<dbReference type="Pfam" id="PF08084">
    <property type="entry name" value="PROCT"/>
    <property type="match status" value="1"/>
</dbReference>
<feature type="domain" description="PROCT" evidence="1">
    <location>
        <begin position="1"/>
        <end position="56"/>
    </location>
</feature>
<comment type="caution">
    <text evidence="2">The sequence shown here is derived from an EMBL/GenBank/DDBJ whole genome shotgun (WGS) entry which is preliminary data.</text>
</comment>
<proteinExistence type="predicted"/>
<organism evidence="2 3">
    <name type="scientific">Kipferlia bialata</name>
    <dbReference type="NCBI Taxonomy" id="797122"/>
    <lineage>
        <taxon>Eukaryota</taxon>
        <taxon>Metamonada</taxon>
        <taxon>Carpediemonas-like organisms</taxon>
        <taxon>Kipferlia</taxon>
    </lineage>
</organism>
<dbReference type="EMBL" id="BDIP01005676">
    <property type="protein sequence ID" value="GIQ90017.1"/>
    <property type="molecule type" value="Genomic_DNA"/>
</dbReference>
<dbReference type="Gene3D" id="3.40.140.10">
    <property type="entry name" value="Cytidine Deaminase, domain 2"/>
    <property type="match status" value="1"/>
</dbReference>